<gene>
    <name evidence="4" type="ORF">A1O9_05859</name>
</gene>
<feature type="compositionally biased region" description="Polar residues" evidence="2">
    <location>
        <begin position="279"/>
        <end position="304"/>
    </location>
</feature>
<dbReference type="Pfam" id="PF03221">
    <property type="entry name" value="HTH_Tnp_Tc5"/>
    <property type="match status" value="1"/>
</dbReference>
<dbReference type="PANTHER" id="PTHR19303">
    <property type="entry name" value="TRANSPOSON"/>
    <property type="match status" value="1"/>
</dbReference>
<reference evidence="4 5" key="1">
    <citation type="submission" date="2013-03" db="EMBL/GenBank/DDBJ databases">
        <title>The Genome Sequence of Exophiala aquamarina CBS 119918.</title>
        <authorList>
            <consortium name="The Broad Institute Genomics Platform"/>
            <person name="Cuomo C."/>
            <person name="de Hoog S."/>
            <person name="Gorbushina A."/>
            <person name="Walker B."/>
            <person name="Young S.K."/>
            <person name="Zeng Q."/>
            <person name="Gargeya S."/>
            <person name="Fitzgerald M."/>
            <person name="Haas B."/>
            <person name="Abouelleil A."/>
            <person name="Allen A.W."/>
            <person name="Alvarado L."/>
            <person name="Arachchi H.M."/>
            <person name="Berlin A.M."/>
            <person name="Chapman S.B."/>
            <person name="Gainer-Dewar J."/>
            <person name="Goldberg J."/>
            <person name="Griggs A."/>
            <person name="Gujja S."/>
            <person name="Hansen M."/>
            <person name="Howarth C."/>
            <person name="Imamovic A."/>
            <person name="Ireland A."/>
            <person name="Larimer J."/>
            <person name="McCowan C."/>
            <person name="Murphy C."/>
            <person name="Pearson M."/>
            <person name="Poon T.W."/>
            <person name="Priest M."/>
            <person name="Roberts A."/>
            <person name="Saif S."/>
            <person name="Shea T."/>
            <person name="Sisk P."/>
            <person name="Sykes S."/>
            <person name="Wortman J."/>
            <person name="Nusbaum C."/>
            <person name="Birren B."/>
        </authorList>
    </citation>
    <scope>NUCLEOTIDE SEQUENCE [LARGE SCALE GENOMIC DNA]</scope>
    <source>
        <strain evidence="4 5">CBS 119918</strain>
    </source>
</reference>
<dbReference type="InterPro" id="IPR050863">
    <property type="entry name" value="CenT-Element_Derived"/>
</dbReference>
<comment type="caution">
    <text evidence="4">The sequence shown here is derived from an EMBL/GenBank/DDBJ whole genome shotgun (WGS) entry which is preliminary data.</text>
</comment>
<evidence type="ECO:0000313" key="4">
    <source>
        <dbReference type="EMBL" id="KEF57937.1"/>
    </source>
</evidence>
<dbReference type="PROSITE" id="PS51253">
    <property type="entry name" value="HTH_CENPB"/>
    <property type="match status" value="1"/>
</dbReference>
<evidence type="ECO:0000259" key="3">
    <source>
        <dbReference type="PROSITE" id="PS51253"/>
    </source>
</evidence>
<keyword evidence="5" id="KW-1185">Reference proteome</keyword>
<dbReference type="AlphaFoldDB" id="A0A072PDU7"/>
<feature type="region of interest" description="Disordered" evidence="2">
    <location>
        <begin position="109"/>
        <end position="134"/>
    </location>
</feature>
<dbReference type="HOGENOM" id="CLU_021861_1_0_1"/>
<feature type="compositionally biased region" description="Polar residues" evidence="2">
    <location>
        <begin position="109"/>
        <end position="124"/>
    </location>
</feature>
<evidence type="ECO:0000313" key="5">
    <source>
        <dbReference type="Proteomes" id="UP000027920"/>
    </source>
</evidence>
<dbReference type="VEuPathDB" id="FungiDB:A1O9_05859"/>
<feature type="region of interest" description="Disordered" evidence="2">
    <location>
        <begin position="188"/>
        <end position="214"/>
    </location>
</feature>
<dbReference type="InterPro" id="IPR006600">
    <property type="entry name" value="HTH_CenpB_DNA-bd_dom"/>
</dbReference>
<proteinExistence type="predicted"/>
<dbReference type="Gene3D" id="1.10.10.60">
    <property type="entry name" value="Homeodomain-like"/>
    <property type="match status" value="2"/>
</dbReference>
<dbReference type="InterPro" id="IPR009057">
    <property type="entry name" value="Homeodomain-like_sf"/>
</dbReference>
<dbReference type="SUPFAM" id="SSF46689">
    <property type="entry name" value="Homeodomain-like"/>
    <property type="match status" value="1"/>
</dbReference>
<dbReference type="OrthoDB" id="9909311at2759"/>
<evidence type="ECO:0000256" key="1">
    <source>
        <dbReference type="ARBA" id="ARBA00023125"/>
    </source>
</evidence>
<dbReference type="EMBL" id="AMGV01000004">
    <property type="protein sequence ID" value="KEF57937.1"/>
    <property type="molecule type" value="Genomic_DNA"/>
</dbReference>
<accession>A0A072PDU7</accession>
<feature type="region of interest" description="Disordered" evidence="2">
    <location>
        <begin position="1"/>
        <end position="32"/>
    </location>
</feature>
<dbReference type="GO" id="GO:0003677">
    <property type="term" value="F:DNA binding"/>
    <property type="evidence" value="ECO:0007669"/>
    <property type="project" value="UniProtKB-KW"/>
</dbReference>
<dbReference type="SMART" id="SM00674">
    <property type="entry name" value="CENPB"/>
    <property type="match status" value="1"/>
</dbReference>
<dbReference type="PANTHER" id="PTHR19303:SF70">
    <property type="entry name" value="HTH CENPB-TYPE DOMAIN-CONTAINING PROTEIN"/>
    <property type="match status" value="1"/>
</dbReference>
<keyword evidence="1" id="KW-0238">DNA-binding</keyword>
<evidence type="ECO:0000256" key="2">
    <source>
        <dbReference type="SAM" id="MobiDB-lite"/>
    </source>
</evidence>
<feature type="compositionally biased region" description="Polar residues" evidence="2">
    <location>
        <begin position="395"/>
        <end position="411"/>
    </location>
</feature>
<feature type="region of interest" description="Disordered" evidence="2">
    <location>
        <begin position="389"/>
        <end position="484"/>
    </location>
</feature>
<dbReference type="Proteomes" id="UP000027920">
    <property type="component" value="Unassembled WGS sequence"/>
</dbReference>
<sequence>MPPDHQDSQHPGYGQPGWINVPSAYSASPQTSMSPMNDFPAYDYHSVTPVPMEPAYNMPRASPFATTHAQMPPPLIMPHNGLWPSMLASQPQANYQTPIMPAGPIQTPLSASTASDMTPTSAKPTPSRRKLTDDERRQMCIEAEQNPTMKQTQIGVQCGKKVRSHRLLFLYQKRLLTVGSTVSKILRQRDKYMNPKPKEDSSSPEKKSKAKLPDFEKTLTNWVRNQQKKGLPISDEDLRKQARVFSFSRDDQAVVSSTDWLEKFKRKNHLLAHRDDNDSNLITSSTASNEQTPVDASPVSSNDGLVSPPMSAIDDLATNASIKLEGPDFFNYEEKDSFEESPMDNDFTEGIGQGASGAMLSPQSPRSSKVENEILGLASEDMIEDLVEASHRQRSQTFSHMSQGYSNSRPSSAGHRAPSLPVRSLTSTNAEARSMGIDPRQMMKRHKSVPDIHYPEQPRISSMQPPPLPRSSADTSPVSHPASPVDDELIRALHEIKSLLEQNPSVAEPDDYLLIGKLMQKLKLLRPVHMSSLPGGMHPIDTMDSPRISKKRTILGIST</sequence>
<feature type="compositionally biased region" description="Polar residues" evidence="2">
    <location>
        <begin position="23"/>
        <end position="32"/>
    </location>
</feature>
<feature type="domain" description="HTH CENPB-type" evidence="3">
    <location>
        <begin position="203"/>
        <end position="274"/>
    </location>
</feature>
<name>A0A072PDU7_9EURO</name>
<dbReference type="RefSeq" id="XP_013260527.1">
    <property type="nucleotide sequence ID" value="XM_013405073.1"/>
</dbReference>
<dbReference type="STRING" id="1182545.A0A072PDU7"/>
<dbReference type="GeneID" id="25280780"/>
<dbReference type="GO" id="GO:0005634">
    <property type="term" value="C:nucleus"/>
    <property type="evidence" value="ECO:0007669"/>
    <property type="project" value="TreeGrafter"/>
</dbReference>
<protein>
    <recommendedName>
        <fullName evidence="3">HTH CENPB-type domain-containing protein</fullName>
    </recommendedName>
</protein>
<organism evidence="4 5">
    <name type="scientific">Exophiala aquamarina CBS 119918</name>
    <dbReference type="NCBI Taxonomy" id="1182545"/>
    <lineage>
        <taxon>Eukaryota</taxon>
        <taxon>Fungi</taxon>
        <taxon>Dikarya</taxon>
        <taxon>Ascomycota</taxon>
        <taxon>Pezizomycotina</taxon>
        <taxon>Eurotiomycetes</taxon>
        <taxon>Chaetothyriomycetidae</taxon>
        <taxon>Chaetothyriales</taxon>
        <taxon>Herpotrichiellaceae</taxon>
        <taxon>Exophiala</taxon>
    </lineage>
</organism>
<feature type="region of interest" description="Disordered" evidence="2">
    <location>
        <begin position="276"/>
        <end position="306"/>
    </location>
</feature>